<gene>
    <name evidence="1" type="ORF">R1flu_022198</name>
</gene>
<reference evidence="1 2" key="1">
    <citation type="submission" date="2024-09" db="EMBL/GenBank/DDBJ databases">
        <title>Chromosome-scale assembly of Riccia fluitans.</title>
        <authorList>
            <person name="Paukszto L."/>
            <person name="Sawicki J."/>
            <person name="Karawczyk K."/>
            <person name="Piernik-Szablinska J."/>
            <person name="Szczecinska M."/>
            <person name="Mazdziarz M."/>
        </authorList>
    </citation>
    <scope>NUCLEOTIDE SEQUENCE [LARGE SCALE GENOMIC DNA]</scope>
    <source>
        <strain evidence="1">Rf_01</strain>
        <tissue evidence="1">Aerial parts of the thallus</tissue>
    </source>
</reference>
<name>A0ABD1ZRT6_9MARC</name>
<sequence>MVHHPGEDWMLALGALLRWKVRKGRWAASMRNWEVEEILMANCPGKIQGAKTATGLLKVWVRARTNLEIQRSKFTPQGETSAEAAIKIGKQQGWFTASDAKTIKVTLRRHKVKTIGQWTDWASWNDVRRPLPQSEQKAMDVGLEFFPSSMPILPSLGTENQRRGEGSGSR</sequence>
<dbReference type="Proteomes" id="UP001605036">
    <property type="component" value="Unassembled WGS sequence"/>
</dbReference>
<organism evidence="1 2">
    <name type="scientific">Riccia fluitans</name>
    <dbReference type="NCBI Taxonomy" id="41844"/>
    <lineage>
        <taxon>Eukaryota</taxon>
        <taxon>Viridiplantae</taxon>
        <taxon>Streptophyta</taxon>
        <taxon>Embryophyta</taxon>
        <taxon>Marchantiophyta</taxon>
        <taxon>Marchantiopsida</taxon>
        <taxon>Marchantiidae</taxon>
        <taxon>Marchantiales</taxon>
        <taxon>Ricciaceae</taxon>
        <taxon>Riccia</taxon>
    </lineage>
</organism>
<proteinExistence type="predicted"/>
<dbReference type="EMBL" id="JBHFFA010000001">
    <property type="protein sequence ID" value="KAL2654070.1"/>
    <property type="molecule type" value="Genomic_DNA"/>
</dbReference>
<keyword evidence="2" id="KW-1185">Reference proteome</keyword>
<dbReference type="AlphaFoldDB" id="A0ABD1ZRT6"/>
<evidence type="ECO:0000313" key="1">
    <source>
        <dbReference type="EMBL" id="KAL2654070.1"/>
    </source>
</evidence>
<comment type="caution">
    <text evidence="1">The sequence shown here is derived from an EMBL/GenBank/DDBJ whole genome shotgun (WGS) entry which is preliminary data.</text>
</comment>
<accession>A0ABD1ZRT6</accession>
<evidence type="ECO:0000313" key="2">
    <source>
        <dbReference type="Proteomes" id="UP001605036"/>
    </source>
</evidence>
<protein>
    <submittedName>
        <fullName evidence="1">Uncharacterized protein</fullName>
    </submittedName>
</protein>